<feature type="region of interest" description="Disordered" evidence="1">
    <location>
        <begin position="1"/>
        <end position="28"/>
    </location>
</feature>
<dbReference type="EMBL" id="ADMB01000046">
    <property type="protein sequence ID" value="EHR37700.1"/>
    <property type="molecule type" value="Genomic_DNA"/>
</dbReference>
<dbReference type="Pfam" id="PF08890">
    <property type="entry name" value="Phage_TAC_5"/>
    <property type="match status" value="1"/>
</dbReference>
<dbReference type="Proteomes" id="UP000005963">
    <property type="component" value="Unassembled WGS sequence"/>
</dbReference>
<dbReference type="InterPro" id="IPR038559">
    <property type="entry name" value="XkdN-like_sf"/>
</dbReference>
<dbReference type="RefSeq" id="WP_008538218.1">
    <property type="nucleotide sequence ID" value="NZ_JH601090.1"/>
</dbReference>
<gene>
    <name evidence="2" type="ORF">HMPREF9454_00944</name>
</gene>
<comment type="caution">
    <text evidence="2">The sequence shown here is derived from an EMBL/GenBank/DDBJ whole genome shotgun (WGS) entry which is preliminary data.</text>
</comment>
<organism evidence="2 3">
    <name type="scientific">Megamonas funiformis YIT 11815</name>
    <dbReference type="NCBI Taxonomy" id="742816"/>
    <lineage>
        <taxon>Bacteria</taxon>
        <taxon>Bacillati</taxon>
        <taxon>Bacillota</taxon>
        <taxon>Negativicutes</taxon>
        <taxon>Selenomonadales</taxon>
        <taxon>Selenomonadaceae</taxon>
        <taxon>Megamonas</taxon>
    </lineage>
</organism>
<reference evidence="2 3" key="1">
    <citation type="submission" date="2012-01" db="EMBL/GenBank/DDBJ databases">
        <title>The Genome Sequence of Megamonas funiformis YIT 11815.</title>
        <authorList>
            <consortium name="The Broad Institute Genome Sequencing Platform"/>
            <person name="Earl A."/>
            <person name="Ward D."/>
            <person name="Feldgarden M."/>
            <person name="Gevers D."/>
            <person name="Morotomi M."/>
            <person name="Young S.K."/>
            <person name="Zeng Q."/>
            <person name="Gargeya S."/>
            <person name="Fitzgerald M."/>
            <person name="Haas B."/>
            <person name="Abouelleil A."/>
            <person name="Alvarado L."/>
            <person name="Arachchi H.M."/>
            <person name="Berlin A."/>
            <person name="Chapman S.B."/>
            <person name="Gearin G."/>
            <person name="Goldberg J."/>
            <person name="Griggs A."/>
            <person name="Gujja S."/>
            <person name="Hansen M."/>
            <person name="Heiman D."/>
            <person name="Howarth C."/>
            <person name="Larimer J."/>
            <person name="Lui A."/>
            <person name="MacDonald P.J.P."/>
            <person name="McCowen C."/>
            <person name="Montmayeur A."/>
            <person name="Murphy C."/>
            <person name="Neiman D."/>
            <person name="Pearson M."/>
            <person name="Priest M."/>
            <person name="Roberts A."/>
            <person name="Saif S."/>
            <person name="Shea T."/>
            <person name="Sisk P."/>
            <person name="Stolte C."/>
            <person name="Sykes S."/>
            <person name="Wortman J."/>
            <person name="Nusbaum C."/>
            <person name="Birren B."/>
        </authorList>
    </citation>
    <scope>NUCLEOTIDE SEQUENCE [LARGE SCALE GENOMIC DNA]</scope>
    <source>
        <strain evidence="2 3">YIT 11815</strain>
    </source>
</reference>
<name>A0ABN0EJL5_9FIRM</name>
<proteinExistence type="predicted"/>
<evidence type="ECO:0000256" key="1">
    <source>
        <dbReference type="SAM" id="MobiDB-lite"/>
    </source>
</evidence>
<feature type="compositionally biased region" description="Acidic residues" evidence="1">
    <location>
        <begin position="10"/>
        <end position="24"/>
    </location>
</feature>
<evidence type="ECO:0000313" key="3">
    <source>
        <dbReference type="Proteomes" id="UP000005963"/>
    </source>
</evidence>
<dbReference type="InterPro" id="IPR014986">
    <property type="entry name" value="XkdN-like"/>
</dbReference>
<evidence type="ECO:0000313" key="2">
    <source>
        <dbReference type="EMBL" id="EHR37700.1"/>
    </source>
</evidence>
<dbReference type="Gene3D" id="3.30.2220.30">
    <property type="match status" value="1"/>
</dbReference>
<evidence type="ECO:0008006" key="4">
    <source>
        <dbReference type="Google" id="ProtNLM"/>
    </source>
</evidence>
<accession>A0ABN0EJL5</accession>
<dbReference type="GeneID" id="62778349"/>
<sequence>MEKNLLSNAEVDENTVEQNFEDEEVKEKINKDMSESDIITALLNSNADDKPTMIVPLKRLGIPVTLKALTGKQVSRVRERNTRTVEKRNKTEKVLDSEGFNMGLIIASTVKPNWSAPELLNKFRASSGEEVLKRILLGGEISLLGDVVLELSGYNISIDDIKNL</sequence>
<protein>
    <recommendedName>
        <fullName evidence="4">XkdN-like protein</fullName>
    </recommendedName>
</protein>
<keyword evidence="3" id="KW-1185">Reference proteome</keyword>